<evidence type="ECO:0000256" key="2">
    <source>
        <dbReference type="ARBA" id="ARBA00005594"/>
    </source>
</evidence>
<dbReference type="SUPFAM" id="SSF52374">
    <property type="entry name" value="Nucleotidylyl transferase"/>
    <property type="match status" value="1"/>
</dbReference>
<dbReference type="FunFam" id="1.10.240.10:FF:000001">
    <property type="entry name" value="Tyrosine--tRNA ligase"/>
    <property type="match status" value="1"/>
</dbReference>
<feature type="region of interest" description="Disordered" evidence="13">
    <location>
        <begin position="597"/>
        <end position="653"/>
    </location>
</feature>
<feature type="region of interest" description="Disordered" evidence="13">
    <location>
        <begin position="433"/>
        <end position="459"/>
    </location>
</feature>
<dbReference type="InterPro" id="IPR014729">
    <property type="entry name" value="Rossmann-like_a/b/a_fold"/>
</dbReference>
<evidence type="ECO:0000256" key="13">
    <source>
        <dbReference type="SAM" id="MobiDB-lite"/>
    </source>
</evidence>
<dbReference type="Proteomes" id="UP001283341">
    <property type="component" value="Unassembled WGS sequence"/>
</dbReference>
<dbReference type="GO" id="GO:0005759">
    <property type="term" value="C:mitochondrial matrix"/>
    <property type="evidence" value="ECO:0007669"/>
    <property type="project" value="UniProtKB-SubCell"/>
</dbReference>
<dbReference type="InterPro" id="IPR002307">
    <property type="entry name" value="Tyr-tRNA-ligase"/>
</dbReference>
<keyword evidence="16" id="KW-1185">Reference proteome</keyword>
<evidence type="ECO:0000256" key="3">
    <source>
        <dbReference type="ARBA" id="ARBA00022598"/>
    </source>
</evidence>
<keyword evidence="7 12" id="KW-0648">Protein biosynthesis</keyword>
<sequence>MVTRPLPGLLLFSRGSVCRRCWTLLDRNSLGLQKRHIGTKYLQKVADAQVEWDDRAAQIKAGKVQNTWDLLEERGFIKDVAGSRDTIRELMRTRRIGAYVGIDPTAGSLHVGHLVPLMPLFWMYMHGYKAYSLLGGSTAKIGDPTGRLKSREQVARVEQTMYMTKMHYQLKKLWLNVDSQARRHGYQKTWAWKRAIVNNNAWWNKEPFLDILRRVGTSMRVGEMLSRDTVKNKMAKGDGMSFAEFSYPLMQGWDWFQLLEQNSVQMQIGGSDQFGNIVAGIDVVKAARDSEPDPDAKLPRKDEFDDPYGFTVPLLTDSSGTKFGKSAGNAVWLDPYDTSIYNLYGYFVRRSDEEVEKFLKLFTFLPMTVIKHTMEQHAIHPPARYAQHLLAFEAVALIHGESQARATQQEHQMMHRSGPFSIPVTRLQDPSVVRSGTGDDGLKDYEAVEGHPTTMNNAPRIDMKLPESLIMGKSIAKILFGAGLAPSITEGHRLAKQEAVYIGGAPGNQKRAMNSMQVDFTPVKLWYPGETARYLIDGKILILRRGKHNIRVIEVVSDEEYDNLGLTYPGKPYSGKVRHLREKLKALKAGLTAEAQMDSLTKKSGEESQSGSDMVFPEEKGRQLAELEAEIQQELDKMGGEPKEENWPQGSQR</sequence>
<organism evidence="15 16">
    <name type="scientific">Apodospora peruviana</name>
    <dbReference type="NCBI Taxonomy" id="516989"/>
    <lineage>
        <taxon>Eukaryota</taxon>
        <taxon>Fungi</taxon>
        <taxon>Dikarya</taxon>
        <taxon>Ascomycota</taxon>
        <taxon>Pezizomycotina</taxon>
        <taxon>Sordariomycetes</taxon>
        <taxon>Sordariomycetidae</taxon>
        <taxon>Sordariales</taxon>
        <taxon>Lasiosphaeriaceae</taxon>
        <taxon>Apodospora</taxon>
    </lineage>
</organism>
<dbReference type="PRINTS" id="PR01040">
    <property type="entry name" value="TRNASYNTHTYR"/>
</dbReference>
<dbReference type="GO" id="GO:0003723">
    <property type="term" value="F:RNA binding"/>
    <property type="evidence" value="ECO:0007669"/>
    <property type="project" value="InterPro"/>
</dbReference>
<evidence type="ECO:0000313" key="15">
    <source>
        <dbReference type="EMBL" id="KAK3329527.1"/>
    </source>
</evidence>
<dbReference type="InterPro" id="IPR001412">
    <property type="entry name" value="aa-tRNA-synth_I_CS"/>
</dbReference>
<comment type="caution">
    <text evidence="15">The sequence shown here is derived from an EMBL/GenBank/DDBJ whole genome shotgun (WGS) entry which is preliminary data.</text>
</comment>
<accession>A0AAE0IQY8</accession>
<evidence type="ECO:0000313" key="16">
    <source>
        <dbReference type="Proteomes" id="UP001283341"/>
    </source>
</evidence>
<dbReference type="Gene3D" id="1.10.240.10">
    <property type="entry name" value="Tyrosyl-Transfer RNA Synthetase"/>
    <property type="match status" value="1"/>
</dbReference>
<evidence type="ECO:0000256" key="11">
    <source>
        <dbReference type="ARBA" id="ARBA00048248"/>
    </source>
</evidence>
<proteinExistence type="inferred from homology"/>
<dbReference type="EMBL" id="JAUEDM010000001">
    <property type="protein sequence ID" value="KAK3329527.1"/>
    <property type="molecule type" value="Genomic_DNA"/>
</dbReference>
<keyword evidence="8" id="KW-0809">Transit peptide</keyword>
<dbReference type="GO" id="GO:0005829">
    <property type="term" value="C:cytosol"/>
    <property type="evidence" value="ECO:0007669"/>
    <property type="project" value="TreeGrafter"/>
</dbReference>
<dbReference type="InterPro" id="IPR002305">
    <property type="entry name" value="aa-tRNA-synth_Ic"/>
</dbReference>
<evidence type="ECO:0000256" key="5">
    <source>
        <dbReference type="ARBA" id="ARBA00022741"/>
    </source>
</evidence>
<evidence type="ECO:0000256" key="1">
    <source>
        <dbReference type="ARBA" id="ARBA00004305"/>
    </source>
</evidence>
<evidence type="ECO:0000256" key="10">
    <source>
        <dbReference type="ARBA" id="ARBA00023146"/>
    </source>
</evidence>
<dbReference type="GO" id="GO:0006397">
    <property type="term" value="P:mRNA processing"/>
    <property type="evidence" value="ECO:0007669"/>
    <property type="project" value="UniProtKB-KW"/>
</dbReference>
<dbReference type="FunFam" id="3.40.50.620:FF:000227">
    <property type="entry name" value="Tyrosine--tRNA ligase"/>
    <property type="match status" value="1"/>
</dbReference>
<keyword evidence="3 12" id="KW-0436">Ligase</keyword>
<reference evidence="15" key="2">
    <citation type="submission" date="2023-06" db="EMBL/GenBank/DDBJ databases">
        <authorList>
            <consortium name="Lawrence Berkeley National Laboratory"/>
            <person name="Haridas S."/>
            <person name="Hensen N."/>
            <person name="Bonometti L."/>
            <person name="Westerberg I."/>
            <person name="Brannstrom I.O."/>
            <person name="Guillou S."/>
            <person name="Cros-Aarteil S."/>
            <person name="Calhoun S."/>
            <person name="Kuo A."/>
            <person name="Mondo S."/>
            <person name="Pangilinan J."/>
            <person name="Riley R."/>
            <person name="Labutti K."/>
            <person name="Andreopoulos B."/>
            <person name="Lipzen A."/>
            <person name="Chen C."/>
            <person name="Yanf M."/>
            <person name="Daum C."/>
            <person name="Ng V."/>
            <person name="Clum A."/>
            <person name="Steindorff A."/>
            <person name="Ohm R."/>
            <person name="Martin F."/>
            <person name="Silar P."/>
            <person name="Natvig D."/>
            <person name="Lalanne C."/>
            <person name="Gautier V."/>
            <person name="Ament-Velasquez S.L."/>
            <person name="Kruys A."/>
            <person name="Hutchinson M.I."/>
            <person name="Powell A.J."/>
            <person name="Barry K."/>
            <person name="Miller A.N."/>
            <person name="Grigoriev I.V."/>
            <person name="Debuchy R."/>
            <person name="Gladieux P."/>
            <person name="Thoren M.H."/>
            <person name="Johannesson H."/>
        </authorList>
    </citation>
    <scope>NUCLEOTIDE SEQUENCE</scope>
    <source>
        <strain evidence="15">CBS 118394</strain>
    </source>
</reference>
<comment type="subcellular location">
    <subcellularLocation>
        <location evidence="1">Mitochondrion matrix</location>
    </subcellularLocation>
</comment>
<keyword evidence="9" id="KW-0496">Mitochondrion</keyword>
<evidence type="ECO:0000256" key="4">
    <source>
        <dbReference type="ARBA" id="ARBA00022664"/>
    </source>
</evidence>
<comment type="similarity">
    <text evidence="2 12">Belongs to the class-I aminoacyl-tRNA synthetase family.</text>
</comment>
<dbReference type="Pfam" id="PF00579">
    <property type="entry name" value="tRNA-synt_1b"/>
    <property type="match status" value="1"/>
</dbReference>
<evidence type="ECO:0000256" key="7">
    <source>
        <dbReference type="ARBA" id="ARBA00022917"/>
    </source>
</evidence>
<evidence type="ECO:0000259" key="14">
    <source>
        <dbReference type="Pfam" id="PF16714"/>
    </source>
</evidence>
<feature type="compositionally biased region" description="Basic and acidic residues" evidence="13">
    <location>
        <begin position="634"/>
        <end position="646"/>
    </location>
</feature>
<keyword evidence="6 12" id="KW-0067">ATP-binding</keyword>
<dbReference type="GO" id="GO:0005524">
    <property type="term" value="F:ATP binding"/>
    <property type="evidence" value="ECO:0007669"/>
    <property type="project" value="UniProtKB-KW"/>
</dbReference>
<dbReference type="InterPro" id="IPR032005">
    <property type="entry name" value="TyrRSs_C"/>
</dbReference>
<protein>
    <recommendedName>
        <fullName evidence="12">Tyrosine--tRNA ligase</fullName>
        <ecNumber evidence="12">6.1.1.1</ecNumber>
    </recommendedName>
    <alternativeName>
        <fullName evidence="12">Tyrosyl-tRNA synthetase</fullName>
    </alternativeName>
</protein>
<dbReference type="GO" id="GO:0006437">
    <property type="term" value="P:tyrosyl-tRNA aminoacylation"/>
    <property type="evidence" value="ECO:0007669"/>
    <property type="project" value="InterPro"/>
</dbReference>
<evidence type="ECO:0000256" key="9">
    <source>
        <dbReference type="ARBA" id="ARBA00023128"/>
    </source>
</evidence>
<name>A0AAE0IQY8_9PEZI</name>
<gene>
    <name evidence="15" type="ORF">B0H66DRAFT_467339</name>
</gene>
<dbReference type="NCBIfam" id="TIGR00234">
    <property type="entry name" value="tyrS"/>
    <property type="match status" value="1"/>
</dbReference>
<keyword evidence="10 12" id="KW-0030">Aminoacyl-tRNA synthetase</keyword>
<dbReference type="InterPro" id="IPR036986">
    <property type="entry name" value="S4_RNA-bd_sf"/>
</dbReference>
<keyword evidence="5 12" id="KW-0547">Nucleotide-binding</keyword>
<dbReference type="PANTHER" id="PTHR11766">
    <property type="entry name" value="TYROSYL-TRNA SYNTHETASE"/>
    <property type="match status" value="1"/>
</dbReference>
<dbReference type="EC" id="6.1.1.1" evidence="12"/>
<dbReference type="PROSITE" id="PS00178">
    <property type="entry name" value="AA_TRNA_LIGASE_I"/>
    <property type="match status" value="1"/>
</dbReference>
<dbReference type="Pfam" id="PF16714">
    <property type="entry name" value="TyrRSs_C"/>
    <property type="match status" value="1"/>
</dbReference>
<feature type="compositionally biased region" description="Basic and acidic residues" evidence="13">
    <location>
        <begin position="440"/>
        <end position="449"/>
    </location>
</feature>
<dbReference type="CDD" id="cd00805">
    <property type="entry name" value="TyrRS_core"/>
    <property type="match status" value="1"/>
</dbReference>
<comment type="catalytic activity">
    <reaction evidence="11 12">
        <text>tRNA(Tyr) + L-tyrosine + ATP = L-tyrosyl-tRNA(Tyr) + AMP + diphosphate + H(+)</text>
        <dbReference type="Rhea" id="RHEA:10220"/>
        <dbReference type="Rhea" id="RHEA-COMP:9706"/>
        <dbReference type="Rhea" id="RHEA-COMP:9707"/>
        <dbReference type="ChEBI" id="CHEBI:15378"/>
        <dbReference type="ChEBI" id="CHEBI:30616"/>
        <dbReference type="ChEBI" id="CHEBI:33019"/>
        <dbReference type="ChEBI" id="CHEBI:58315"/>
        <dbReference type="ChEBI" id="CHEBI:78442"/>
        <dbReference type="ChEBI" id="CHEBI:78536"/>
        <dbReference type="ChEBI" id="CHEBI:456215"/>
        <dbReference type="EC" id="6.1.1.1"/>
    </reaction>
</comment>
<feature type="domain" description="Tyrosyl-tRNA synthetase C-terminal" evidence="14">
    <location>
        <begin position="453"/>
        <end position="572"/>
    </location>
</feature>
<dbReference type="PANTHER" id="PTHR11766:SF0">
    <property type="entry name" value="TYROSINE--TRNA LIGASE, MITOCHONDRIAL"/>
    <property type="match status" value="1"/>
</dbReference>
<dbReference type="AlphaFoldDB" id="A0AAE0IQY8"/>
<dbReference type="Gene3D" id="3.40.50.620">
    <property type="entry name" value="HUPs"/>
    <property type="match status" value="1"/>
</dbReference>
<dbReference type="Gene3D" id="3.10.290.10">
    <property type="entry name" value="RNA-binding S4 domain"/>
    <property type="match status" value="1"/>
</dbReference>
<evidence type="ECO:0000256" key="8">
    <source>
        <dbReference type="ARBA" id="ARBA00022946"/>
    </source>
</evidence>
<dbReference type="InterPro" id="IPR024088">
    <property type="entry name" value="Tyr-tRNA-ligase_bac-type"/>
</dbReference>
<evidence type="ECO:0000256" key="6">
    <source>
        <dbReference type="ARBA" id="ARBA00022840"/>
    </source>
</evidence>
<dbReference type="GO" id="GO:0004831">
    <property type="term" value="F:tyrosine-tRNA ligase activity"/>
    <property type="evidence" value="ECO:0007669"/>
    <property type="project" value="UniProtKB-EC"/>
</dbReference>
<evidence type="ECO:0000256" key="12">
    <source>
        <dbReference type="RuleBase" id="RU361234"/>
    </source>
</evidence>
<reference evidence="15" key="1">
    <citation type="journal article" date="2023" name="Mol. Phylogenet. Evol.">
        <title>Genome-scale phylogeny and comparative genomics of the fungal order Sordariales.</title>
        <authorList>
            <person name="Hensen N."/>
            <person name="Bonometti L."/>
            <person name="Westerberg I."/>
            <person name="Brannstrom I.O."/>
            <person name="Guillou S."/>
            <person name="Cros-Aarteil S."/>
            <person name="Calhoun S."/>
            <person name="Haridas S."/>
            <person name="Kuo A."/>
            <person name="Mondo S."/>
            <person name="Pangilinan J."/>
            <person name="Riley R."/>
            <person name="LaButti K."/>
            <person name="Andreopoulos B."/>
            <person name="Lipzen A."/>
            <person name="Chen C."/>
            <person name="Yan M."/>
            <person name="Daum C."/>
            <person name="Ng V."/>
            <person name="Clum A."/>
            <person name="Steindorff A."/>
            <person name="Ohm R.A."/>
            <person name="Martin F."/>
            <person name="Silar P."/>
            <person name="Natvig D.O."/>
            <person name="Lalanne C."/>
            <person name="Gautier V."/>
            <person name="Ament-Velasquez S.L."/>
            <person name="Kruys A."/>
            <person name="Hutchinson M.I."/>
            <person name="Powell A.J."/>
            <person name="Barry K."/>
            <person name="Miller A.N."/>
            <person name="Grigoriev I.V."/>
            <person name="Debuchy R."/>
            <person name="Gladieux P."/>
            <person name="Hiltunen Thoren M."/>
            <person name="Johannesson H."/>
        </authorList>
    </citation>
    <scope>NUCLEOTIDE SEQUENCE</scope>
    <source>
        <strain evidence="15">CBS 118394</strain>
    </source>
</reference>
<keyword evidence="4" id="KW-0507">mRNA processing</keyword>